<feature type="compositionally biased region" description="Basic residues" evidence="1">
    <location>
        <begin position="75"/>
        <end position="108"/>
    </location>
</feature>
<gene>
    <name evidence="2" type="ORF">AVDCRST_MAG59-4948</name>
</gene>
<dbReference type="EMBL" id="CADCWF010000353">
    <property type="protein sequence ID" value="CAA9582352.1"/>
    <property type="molecule type" value="Genomic_DNA"/>
</dbReference>
<organism evidence="2">
    <name type="scientific">uncultured Thermomicrobiales bacterium</name>
    <dbReference type="NCBI Taxonomy" id="1645740"/>
    <lineage>
        <taxon>Bacteria</taxon>
        <taxon>Pseudomonadati</taxon>
        <taxon>Thermomicrobiota</taxon>
        <taxon>Thermomicrobia</taxon>
        <taxon>Thermomicrobiales</taxon>
        <taxon>environmental samples</taxon>
    </lineage>
</organism>
<accession>A0A6J4VM38</accession>
<feature type="compositionally biased region" description="Basic and acidic residues" evidence="1">
    <location>
        <begin position="109"/>
        <end position="118"/>
    </location>
</feature>
<dbReference type="AlphaFoldDB" id="A0A6J4VM38"/>
<feature type="non-terminal residue" evidence="2">
    <location>
        <position position="139"/>
    </location>
</feature>
<sequence length="139" mass="15580">GDRHEHGVRRPRRASSAGGPGRLADDRRCRPDAAAVAGLVPPGRRDGTRLQSAEHAQDPQHRPATPGQPVVQQHAVRRRRRRSHRGRLARFRRSGRRRAAGVHRQVRRRLGESRDEPGGVRAGVFGRHPRPPDQAARFL</sequence>
<feature type="non-terminal residue" evidence="2">
    <location>
        <position position="1"/>
    </location>
</feature>
<feature type="compositionally biased region" description="Basic residues" evidence="1">
    <location>
        <begin position="1"/>
        <end position="13"/>
    </location>
</feature>
<protein>
    <submittedName>
        <fullName evidence="2">Uncharacterized protein</fullName>
    </submittedName>
</protein>
<evidence type="ECO:0000313" key="2">
    <source>
        <dbReference type="EMBL" id="CAA9582352.1"/>
    </source>
</evidence>
<evidence type="ECO:0000256" key="1">
    <source>
        <dbReference type="SAM" id="MobiDB-lite"/>
    </source>
</evidence>
<proteinExistence type="predicted"/>
<name>A0A6J4VM38_9BACT</name>
<reference evidence="2" key="1">
    <citation type="submission" date="2020-02" db="EMBL/GenBank/DDBJ databases">
        <authorList>
            <person name="Meier V. D."/>
        </authorList>
    </citation>
    <scope>NUCLEOTIDE SEQUENCE</scope>
    <source>
        <strain evidence="2">AVDCRST_MAG59</strain>
    </source>
</reference>
<feature type="region of interest" description="Disordered" evidence="1">
    <location>
        <begin position="1"/>
        <end position="139"/>
    </location>
</feature>